<comment type="caution">
    <text evidence="1">The sequence shown here is derived from an EMBL/GenBank/DDBJ whole genome shotgun (WGS) entry which is preliminary data.</text>
</comment>
<name>A0A939BNQ9_9BACL</name>
<dbReference type="Proteomes" id="UP000717624">
    <property type="component" value="Unassembled WGS sequence"/>
</dbReference>
<dbReference type="AlphaFoldDB" id="A0A939BNQ9"/>
<proteinExistence type="predicted"/>
<dbReference type="InterPro" id="IPR021297">
    <property type="entry name" value="YlqD"/>
</dbReference>
<sequence length="140" mass="16231">MLTVQRPIRVKVVLTESSRARLIAEYQQQARQIALELEQWQFESRKLLLDAQKKSADTFRLAKERVAREEQTRKEKLELIRFKLDQLEQLPDGSELDYATVEGSVQIKVGDSWDEMMRGTEIIIRDGIVSEIREGGKAVE</sequence>
<reference evidence="1" key="1">
    <citation type="submission" date="2021-01" db="EMBL/GenBank/DDBJ databases">
        <title>Genomic Encyclopedia of Type Strains, Phase IV (KMG-IV): sequencing the most valuable type-strain genomes for metagenomic binning, comparative biology and taxonomic classification.</title>
        <authorList>
            <person name="Goeker M."/>
        </authorList>
    </citation>
    <scope>NUCLEOTIDE SEQUENCE</scope>
    <source>
        <strain evidence="1">DSM 25523</strain>
    </source>
</reference>
<accession>A0A939BNQ9</accession>
<protein>
    <recommendedName>
        <fullName evidence="3">YlqD protein</fullName>
    </recommendedName>
</protein>
<evidence type="ECO:0008006" key="3">
    <source>
        <dbReference type="Google" id="ProtNLM"/>
    </source>
</evidence>
<organism evidence="1 2">
    <name type="scientific">Brevibacillus fulvus</name>
    <dbReference type="NCBI Taxonomy" id="1125967"/>
    <lineage>
        <taxon>Bacteria</taxon>
        <taxon>Bacillati</taxon>
        <taxon>Bacillota</taxon>
        <taxon>Bacilli</taxon>
        <taxon>Bacillales</taxon>
        <taxon>Paenibacillaceae</taxon>
        <taxon>Brevibacillus</taxon>
    </lineage>
</organism>
<keyword evidence="2" id="KW-1185">Reference proteome</keyword>
<dbReference type="EMBL" id="JAFBEB010000002">
    <property type="protein sequence ID" value="MBM7589485.1"/>
    <property type="molecule type" value="Genomic_DNA"/>
</dbReference>
<dbReference type="RefSeq" id="WP_204517191.1">
    <property type="nucleotide sequence ID" value="NZ_BAABIN010000013.1"/>
</dbReference>
<dbReference type="Gene3D" id="6.10.140.1110">
    <property type="match status" value="1"/>
</dbReference>
<gene>
    <name evidence="1" type="ORF">JOD01_001083</name>
</gene>
<dbReference type="Pfam" id="PF11068">
    <property type="entry name" value="YlqD"/>
    <property type="match status" value="1"/>
</dbReference>
<evidence type="ECO:0000313" key="2">
    <source>
        <dbReference type="Proteomes" id="UP000717624"/>
    </source>
</evidence>
<evidence type="ECO:0000313" key="1">
    <source>
        <dbReference type="EMBL" id="MBM7589485.1"/>
    </source>
</evidence>